<dbReference type="EMBL" id="JAEUBG010003603">
    <property type="protein sequence ID" value="KAH3682581.1"/>
    <property type="molecule type" value="Genomic_DNA"/>
</dbReference>
<proteinExistence type="predicted"/>
<reference evidence="7" key="1">
    <citation type="journal article" date="2021" name="Open Biol.">
        <title>Shared evolutionary footprints suggest mitochondrial oxidative damage underlies multiple complex I losses in fungi.</title>
        <authorList>
            <person name="Schikora-Tamarit M.A."/>
            <person name="Marcet-Houben M."/>
            <person name="Nosek J."/>
            <person name="Gabaldon T."/>
        </authorList>
    </citation>
    <scope>NUCLEOTIDE SEQUENCE</scope>
    <source>
        <strain evidence="7">CBS2887</strain>
    </source>
</reference>
<dbReference type="OrthoDB" id="408954at2759"/>
<feature type="transmembrane region" description="Helical" evidence="5">
    <location>
        <begin position="74"/>
        <end position="96"/>
    </location>
</feature>
<evidence type="ECO:0000256" key="2">
    <source>
        <dbReference type="ARBA" id="ARBA00022692"/>
    </source>
</evidence>
<evidence type="ECO:0000256" key="5">
    <source>
        <dbReference type="SAM" id="Phobius"/>
    </source>
</evidence>
<evidence type="ECO:0000256" key="3">
    <source>
        <dbReference type="ARBA" id="ARBA00022989"/>
    </source>
</evidence>
<dbReference type="Pfam" id="PF04116">
    <property type="entry name" value="FA_hydroxylase"/>
    <property type="match status" value="1"/>
</dbReference>
<dbReference type="GO" id="GO:0016491">
    <property type="term" value="F:oxidoreductase activity"/>
    <property type="evidence" value="ECO:0007669"/>
    <property type="project" value="InterPro"/>
</dbReference>
<keyword evidence="8" id="KW-1185">Reference proteome</keyword>
<reference evidence="7" key="2">
    <citation type="submission" date="2021-01" db="EMBL/GenBank/DDBJ databases">
        <authorList>
            <person name="Schikora-Tamarit M.A."/>
        </authorList>
    </citation>
    <scope>NUCLEOTIDE SEQUENCE</scope>
    <source>
        <strain evidence="7">CBS2887</strain>
    </source>
</reference>
<feature type="domain" description="Fatty acid hydroxylase" evidence="6">
    <location>
        <begin position="138"/>
        <end position="273"/>
    </location>
</feature>
<protein>
    <recommendedName>
        <fullName evidence="6">Fatty acid hydroxylase domain-containing protein</fullName>
    </recommendedName>
</protein>
<gene>
    <name evidence="7" type="ORF">WICPIJ_006456</name>
</gene>
<evidence type="ECO:0000259" key="6">
    <source>
        <dbReference type="Pfam" id="PF04116"/>
    </source>
</evidence>
<keyword evidence="4 5" id="KW-0472">Membrane</keyword>
<dbReference type="GO" id="GO:0005506">
    <property type="term" value="F:iron ion binding"/>
    <property type="evidence" value="ECO:0007669"/>
    <property type="project" value="InterPro"/>
</dbReference>
<evidence type="ECO:0000313" key="7">
    <source>
        <dbReference type="EMBL" id="KAH3682581.1"/>
    </source>
</evidence>
<accession>A0A9P8TLD6</accession>
<keyword evidence="3 5" id="KW-1133">Transmembrane helix</keyword>
<keyword evidence="2 5" id="KW-0812">Transmembrane</keyword>
<feature type="transmembrane region" description="Helical" evidence="5">
    <location>
        <begin position="35"/>
        <end position="53"/>
    </location>
</feature>
<sequence length="329" mass="38739">MLNETITLADFTLTERPSLINGISDSNLSLIAPLVAYWGYSLFFHIIDTYQLAEKYRIHPPEEVTKRNKASRLVVLRDVLFQHVIQTLVGWVFSLFDKPEYTGDEVYQVYLIKSRFPILPTWICAFWYYYGWSLVRIVLAFGIVDTWQYMLHRLMHVNKALYRRFHSRHHQLYVPYAYGALFNDPVEGFLLDTLGTGIAAIVTCLNAREQLVLFTFSTLKTVDDHCGYALPFDPFQRLFPNNSIYHDIHHQQFGIKTNFSQPFFTFWDVLMDTRYKELDQYREKQKAVTIQKYKEFLHDREVAKAKKREAIYGNAAAPKNEKNEDSKDK</sequence>
<name>A0A9P8TLD6_WICPI</name>
<dbReference type="GO" id="GO:0016020">
    <property type="term" value="C:membrane"/>
    <property type="evidence" value="ECO:0007669"/>
    <property type="project" value="UniProtKB-SubCell"/>
</dbReference>
<comment type="caution">
    <text evidence="7">The sequence shown here is derived from an EMBL/GenBank/DDBJ whole genome shotgun (WGS) entry which is preliminary data.</text>
</comment>
<dbReference type="InterPro" id="IPR050307">
    <property type="entry name" value="Sterol_Desaturase_Related"/>
</dbReference>
<evidence type="ECO:0000313" key="8">
    <source>
        <dbReference type="Proteomes" id="UP000774326"/>
    </source>
</evidence>
<dbReference type="Proteomes" id="UP000774326">
    <property type="component" value="Unassembled WGS sequence"/>
</dbReference>
<feature type="transmembrane region" description="Helical" evidence="5">
    <location>
        <begin position="116"/>
        <end position="144"/>
    </location>
</feature>
<dbReference type="AlphaFoldDB" id="A0A9P8TLD6"/>
<organism evidence="7 8">
    <name type="scientific">Wickerhamomyces pijperi</name>
    <name type="common">Yeast</name>
    <name type="synonym">Pichia pijperi</name>
    <dbReference type="NCBI Taxonomy" id="599730"/>
    <lineage>
        <taxon>Eukaryota</taxon>
        <taxon>Fungi</taxon>
        <taxon>Dikarya</taxon>
        <taxon>Ascomycota</taxon>
        <taxon>Saccharomycotina</taxon>
        <taxon>Saccharomycetes</taxon>
        <taxon>Phaffomycetales</taxon>
        <taxon>Wickerhamomycetaceae</taxon>
        <taxon>Wickerhamomyces</taxon>
    </lineage>
</organism>
<evidence type="ECO:0000256" key="4">
    <source>
        <dbReference type="ARBA" id="ARBA00023136"/>
    </source>
</evidence>
<comment type="subcellular location">
    <subcellularLocation>
        <location evidence="1">Membrane</location>
    </subcellularLocation>
</comment>
<evidence type="ECO:0000256" key="1">
    <source>
        <dbReference type="ARBA" id="ARBA00004370"/>
    </source>
</evidence>
<dbReference type="InterPro" id="IPR006694">
    <property type="entry name" value="Fatty_acid_hydroxylase"/>
</dbReference>
<dbReference type="PANTHER" id="PTHR11863">
    <property type="entry name" value="STEROL DESATURASE"/>
    <property type="match status" value="1"/>
</dbReference>
<dbReference type="GO" id="GO:0008610">
    <property type="term" value="P:lipid biosynthetic process"/>
    <property type="evidence" value="ECO:0007669"/>
    <property type="project" value="InterPro"/>
</dbReference>